<dbReference type="InterPro" id="IPR048258">
    <property type="entry name" value="Cyclins_cyclin-box"/>
</dbReference>
<dbReference type="Gene3D" id="1.10.472.10">
    <property type="entry name" value="Cyclin-like"/>
    <property type="match status" value="2"/>
</dbReference>
<feature type="domain" description="Cyclin-like" evidence="6">
    <location>
        <begin position="145"/>
        <end position="229"/>
    </location>
</feature>
<comment type="similarity">
    <text evidence="4">Belongs to the cyclin family.</text>
</comment>
<dbReference type="FunFam" id="1.10.472.10:FF:000001">
    <property type="entry name" value="G2/mitotic-specific cyclin"/>
    <property type="match status" value="1"/>
</dbReference>
<gene>
    <name evidence="8" type="ORF">CCUR1050_LOCUS10375</name>
</gene>
<sequence length="376" mass="41781">MCVDGSIGKNCTQLVNRANRAMERNPASPLLSALTSCSLADPGEDFQSPYSRISEGEKEREIQSSLHSSGGSTVTNPTVSNSENDSVDTGKSADEGDFDDGFSPDYVDDIISTLLKTECKYLVSPDNLLKVQSEINHFMRGILVDWMIEVADHFKLAAQTLHLSVNYVDRYLSAFPIKRPSLQLVGITCIFIASKYEENHHRHVEDFVNIADRLYKTEEVFRMELKILVGLEFSLTAVTAFDFIQRLTSLCDMDIEAEQLSLYLAEIALQEVSFIMYRPSNIATSAVILALHTTGGAVSSVLLRRIFTDWGIFEDEIQACLIEMHRAHLRSHSPSRTLHVSYNKFSSPNLGGVSLLVPQTAAPELSELLQTHQVSG</sequence>
<evidence type="ECO:0000256" key="1">
    <source>
        <dbReference type="ARBA" id="ARBA00022618"/>
    </source>
</evidence>
<dbReference type="SMART" id="SM00385">
    <property type="entry name" value="CYCLIN"/>
    <property type="match status" value="2"/>
</dbReference>
<dbReference type="Pfam" id="PF02984">
    <property type="entry name" value="Cyclin_C"/>
    <property type="match status" value="1"/>
</dbReference>
<dbReference type="GO" id="GO:0051301">
    <property type="term" value="P:cell division"/>
    <property type="evidence" value="ECO:0007669"/>
    <property type="project" value="UniProtKB-KW"/>
</dbReference>
<protein>
    <recommendedName>
        <fullName evidence="9">Cyclin N-terminal domain-containing protein</fullName>
    </recommendedName>
</protein>
<accession>A0A7S0QDZ1</accession>
<dbReference type="PROSITE" id="PS00292">
    <property type="entry name" value="CYCLINS"/>
    <property type="match status" value="1"/>
</dbReference>
<reference evidence="8" key="1">
    <citation type="submission" date="2021-01" db="EMBL/GenBank/DDBJ databases">
        <authorList>
            <person name="Corre E."/>
            <person name="Pelletier E."/>
            <person name="Niang G."/>
            <person name="Scheremetjew M."/>
            <person name="Finn R."/>
            <person name="Kale V."/>
            <person name="Holt S."/>
            <person name="Cochrane G."/>
            <person name="Meng A."/>
            <person name="Brown T."/>
            <person name="Cohen L."/>
        </authorList>
    </citation>
    <scope>NUCLEOTIDE SEQUENCE</scope>
    <source>
        <strain evidence="8">CCAP979/52</strain>
    </source>
</reference>
<dbReference type="InterPro" id="IPR013763">
    <property type="entry name" value="Cyclin-like_dom"/>
</dbReference>
<evidence type="ECO:0000313" key="8">
    <source>
        <dbReference type="EMBL" id="CAD8632694.1"/>
    </source>
</evidence>
<dbReference type="InterPro" id="IPR004367">
    <property type="entry name" value="Cyclin_C-dom"/>
</dbReference>
<dbReference type="SUPFAM" id="SSF47954">
    <property type="entry name" value="Cyclin-like"/>
    <property type="match status" value="2"/>
</dbReference>
<feature type="compositionally biased region" description="Polar residues" evidence="5">
    <location>
        <begin position="63"/>
        <end position="89"/>
    </location>
</feature>
<organism evidence="8">
    <name type="scientific">Cryptomonas curvata</name>
    <dbReference type="NCBI Taxonomy" id="233186"/>
    <lineage>
        <taxon>Eukaryota</taxon>
        <taxon>Cryptophyceae</taxon>
        <taxon>Cryptomonadales</taxon>
        <taxon>Cryptomonadaceae</taxon>
        <taxon>Cryptomonas</taxon>
    </lineage>
</organism>
<dbReference type="EMBL" id="HBEZ01018825">
    <property type="protein sequence ID" value="CAD8632694.1"/>
    <property type="molecule type" value="Transcribed_RNA"/>
</dbReference>
<dbReference type="Pfam" id="PF00134">
    <property type="entry name" value="Cyclin_N"/>
    <property type="match status" value="1"/>
</dbReference>
<feature type="domain" description="Cyclin-like" evidence="6">
    <location>
        <begin position="242"/>
        <end position="326"/>
    </location>
</feature>
<dbReference type="PANTHER" id="PTHR10177">
    <property type="entry name" value="CYCLINS"/>
    <property type="match status" value="1"/>
</dbReference>
<evidence type="ECO:0000256" key="2">
    <source>
        <dbReference type="ARBA" id="ARBA00023127"/>
    </source>
</evidence>
<evidence type="ECO:0000256" key="5">
    <source>
        <dbReference type="SAM" id="MobiDB-lite"/>
    </source>
</evidence>
<evidence type="ECO:0000256" key="3">
    <source>
        <dbReference type="ARBA" id="ARBA00023306"/>
    </source>
</evidence>
<dbReference type="SMART" id="SM01332">
    <property type="entry name" value="Cyclin_C"/>
    <property type="match status" value="1"/>
</dbReference>
<dbReference type="InterPro" id="IPR036915">
    <property type="entry name" value="Cyclin-like_sf"/>
</dbReference>
<keyword evidence="2 4" id="KW-0195">Cyclin</keyword>
<evidence type="ECO:0000256" key="4">
    <source>
        <dbReference type="RuleBase" id="RU000383"/>
    </source>
</evidence>
<proteinExistence type="inferred from homology"/>
<keyword evidence="1" id="KW-0132">Cell division</keyword>
<dbReference type="InterPro" id="IPR006671">
    <property type="entry name" value="Cyclin_N"/>
</dbReference>
<evidence type="ECO:0008006" key="9">
    <source>
        <dbReference type="Google" id="ProtNLM"/>
    </source>
</evidence>
<name>A0A7S0QDZ1_9CRYP</name>
<dbReference type="AlphaFoldDB" id="A0A7S0QDZ1"/>
<evidence type="ECO:0000259" key="6">
    <source>
        <dbReference type="SMART" id="SM00385"/>
    </source>
</evidence>
<keyword evidence="3" id="KW-0131">Cell cycle</keyword>
<dbReference type="CDD" id="cd20537">
    <property type="entry name" value="CYCLIN_CCNO-like_rpt2"/>
    <property type="match status" value="1"/>
</dbReference>
<feature type="domain" description="Cyclin C-terminal" evidence="7">
    <location>
        <begin position="238"/>
        <end position="359"/>
    </location>
</feature>
<feature type="region of interest" description="Disordered" evidence="5">
    <location>
        <begin position="42"/>
        <end position="100"/>
    </location>
</feature>
<evidence type="ECO:0000259" key="7">
    <source>
        <dbReference type="SMART" id="SM01332"/>
    </source>
</evidence>
<dbReference type="InterPro" id="IPR039361">
    <property type="entry name" value="Cyclin"/>
</dbReference>